<dbReference type="EMBL" id="BK002952">
    <property type="protein sequence ID" value="DAA03152.1"/>
    <property type="molecule type" value="Genomic_DNA"/>
</dbReference>
<accession>Q6IIW4</accession>
<name>Q6IIW4_DROME</name>
<organism evidence="1">
    <name type="scientific">Drosophila melanogaster</name>
    <name type="common">Fruit fly</name>
    <dbReference type="NCBI Taxonomy" id="7227"/>
    <lineage>
        <taxon>Eukaryota</taxon>
        <taxon>Metazoa</taxon>
        <taxon>Ecdysozoa</taxon>
        <taxon>Arthropoda</taxon>
        <taxon>Hexapoda</taxon>
        <taxon>Insecta</taxon>
        <taxon>Pterygota</taxon>
        <taxon>Neoptera</taxon>
        <taxon>Endopterygota</taxon>
        <taxon>Diptera</taxon>
        <taxon>Brachycera</taxon>
        <taxon>Muscomorpha</taxon>
        <taxon>Ephydroidea</taxon>
        <taxon>Drosophilidae</taxon>
        <taxon>Drosophila</taxon>
        <taxon>Sophophora</taxon>
    </lineage>
</organism>
<reference evidence="1" key="1">
    <citation type="journal article" date="2003" name="Genome Biol.">
        <title>An integrated gene annotation and transcriptional profiling approach towards the full gene content of the Drosophila genome.</title>
        <authorList>
            <person name="Hild M."/>
            <person name="Beckmann B."/>
            <person name="Haas S.A."/>
            <person name="Koch B."/>
            <person name="Solovyev V."/>
            <person name="Busold C."/>
            <person name="Fellenberg K."/>
            <person name="Boutros M."/>
            <person name="Vingron M."/>
            <person name="Sauer F."/>
            <person name="Hoheisel J.D."/>
            <person name="Paro R."/>
        </authorList>
    </citation>
    <scope>NUCLEOTIDE SEQUENCE</scope>
</reference>
<dbReference type="PROSITE" id="PS51257">
    <property type="entry name" value="PROKAR_LIPOPROTEIN"/>
    <property type="match status" value="1"/>
</dbReference>
<evidence type="ECO:0000313" key="1">
    <source>
        <dbReference type="EMBL" id="DAA03152.1"/>
    </source>
</evidence>
<proteinExistence type="predicted"/>
<dbReference type="AlphaFoldDB" id="Q6IIW4"/>
<sequence>MARAEKLPFRLPLPRPLSAWANAHFQAITACISVFWPSAPAPAPPPASHYQRTLITGCPFLKSLVGGTVPASCPRKFPKSHLAISTPAVTDE</sequence>
<gene>
    <name evidence="1" type="ORF">HDC16817</name>
</gene>
<protein>
    <submittedName>
        <fullName evidence="1">HDC16817</fullName>
    </submittedName>
</protein>